<dbReference type="Proteomes" id="UP000058074">
    <property type="component" value="Chromosome"/>
</dbReference>
<dbReference type="AlphaFoldDB" id="A0A0N9U7G6"/>
<feature type="signal peptide" evidence="1">
    <location>
        <begin position="1"/>
        <end position="21"/>
    </location>
</feature>
<dbReference type="PATRIC" id="fig|33050.5.peg.2645"/>
<keyword evidence="1" id="KW-0732">Signal</keyword>
<evidence type="ECO:0000313" key="2">
    <source>
        <dbReference type="EMBL" id="ALH81216.1"/>
    </source>
</evidence>
<proteinExistence type="predicted"/>
<protein>
    <recommendedName>
        <fullName evidence="4">YMGG-like Gly-zipper domain-containing protein</fullName>
    </recommendedName>
</protein>
<dbReference type="KEGG" id="smag:AN936_12820"/>
<evidence type="ECO:0000256" key="1">
    <source>
        <dbReference type="SAM" id="SignalP"/>
    </source>
</evidence>
<dbReference type="PROSITE" id="PS51257">
    <property type="entry name" value="PROKAR_LIPOPROTEIN"/>
    <property type="match status" value="1"/>
</dbReference>
<accession>A0A0N9U7G6</accession>
<organism evidence="2 3">
    <name type="scientific">Sphingopyxis macrogoltabida</name>
    <name type="common">Sphingomonas macrogoltabidus</name>
    <dbReference type="NCBI Taxonomy" id="33050"/>
    <lineage>
        <taxon>Bacteria</taxon>
        <taxon>Pseudomonadati</taxon>
        <taxon>Pseudomonadota</taxon>
        <taxon>Alphaproteobacteria</taxon>
        <taxon>Sphingomonadales</taxon>
        <taxon>Sphingomonadaceae</taxon>
        <taxon>Sphingopyxis</taxon>
    </lineage>
</organism>
<name>A0A0N9U7G6_SPHMC</name>
<sequence>MRNTWILAPVLAIAVTGCASNADQRAAVRGALIGAAGGAVVSAATGGDLAEGAAIGAVGGAAIGVITQDGRQRKVYRDRDGRRYWVDDHGRRRHISDRR</sequence>
<dbReference type="EMBL" id="CP012700">
    <property type="protein sequence ID" value="ALH81216.1"/>
    <property type="molecule type" value="Genomic_DNA"/>
</dbReference>
<reference evidence="2 3" key="1">
    <citation type="journal article" date="2015" name="Genome Announc.">
        <title>Complete Genome Sequence of Polypropylene Glycol- and Polyethylene Glycol-Degrading Sphingopyxis macrogoltabida Strain EY-1.</title>
        <authorList>
            <person name="Ohtsubo Y."/>
            <person name="Nagata Y."/>
            <person name="Numata M."/>
            <person name="Tsuchikane K."/>
            <person name="Hosoyama A."/>
            <person name="Yamazoe A."/>
            <person name="Tsuda M."/>
            <person name="Fujita N."/>
            <person name="Kawai F."/>
        </authorList>
    </citation>
    <scope>NUCLEOTIDE SEQUENCE [LARGE SCALE GENOMIC DNA]</scope>
    <source>
        <strain evidence="2 3">EY-1</strain>
    </source>
</reference>
<evidence type="ECO:0008006" key="4">
    <source>
        <dbReference type="Google" id="ProtNLM"/>
    </source>
</evidence>
<evidence type="ECO:0000313" key="3">
    <source>
        <dbReference type="Proteomes" id="UP000058074"/>
    </source>
</evidence>
<dbReference type="RefSeq" id="WP_054588485.1">
    <property type="nucleotide sequence ID" value="NZ_CP012700.1"/>
</dbReference>
<feature type="chain" id="PRO_5006038814" description="YMGG-like Gly-zipper domain-containing protein" evidence="1">
    <location>
        <begin position="22"/>
        <end position="99"/>
    </location>
</feature>
<gene>
    <name evidence="2" type="ORF">AN936_12820</name>
</gene>